<keyword evidence="1" id="KW-1133">Transmembrane helix</keyword>
<feature type="transmembrane region" description="Helical" evidence="1">
    <location>
        <begin position="186"/>
        <end position="219"/>
    </location>
</feature>
<dbReference type="InterPro" id="IPR010699">
    <property type="entry name" value="DUF1275"/>
</dbReference>
<name>A0A2W4C4R0_9HYPH</name>
<keyword evidence="1" id="KW-0472">Membrane</keyword>
<keyword evidence="3" id="KW-1185">Reference proteome</keyword>
<dbReference type="Proteomes" id="UP000248925">
    <property type="component" value="Unassembled WGS sequence"/>
</dbReference>
<evidence type="ECO:0000313" key="2">
    <source>
        <dbReference type="EMBL" id="PZM08041.1"/>
    </source>
</evidence>
<comment type="caution">
    <text evidence="2">The sequence shown here is derived from an EMBL/GenBank/DDBJ whole genome shotgun (WGS) entry which is preliminary data.</text>
</comment>
<keyword evidence="1" id="KW-0812">Transmembrane</keyword>
<proteinExistence type="predicted"/>
<organism evidence="2 3">
    <name type="scientific">Rhizobium tubonense</name>
    <dbReference type="NCBI Taxonomy" id="484088"/>
    <lineage>
        <taxon>Bacteria</taxon>
        <taxon>Pseudomonadati</taxon>
        <taxon>Pseudomonadota</taxon>
        <taxon>Alphaproteobacteria</taxon>
        <taxon>Hyphomicrobiales</taxon>
        <taxon>Rhizobiaceae</taxon>
        <taxon>Rhizobium/Agrobacterium group</taxon>
        <taxon>Rhizobium</taxon>
    </lineage>
</organism>
<feature type="transmembrane region" description="Helical" evidence="1">
    <location>
        <begin position="21"/>
        <end position="43"/>
    </location>
</feature>
<dbReference type="OrthoDB" id="885342at2"/>
<evidence type="ECO:0000256" key="1">
    <source>
        <dbReference type="SAM" id="Phobius"/>
    </source>
</evidence>
<dbReference type="PANTHER" id="PTHR37314">
    <property type="entry name" value="SLR0142 PROTEIN"/>
    <property type="match status" value="1"/>
</dbReference>
<feature type="transmembrane region" description="Helical" evidence="1">
    <location>
        <begin position="98"/>
        <end position="117"/>
    </location>
</feature>
<dbReference type="PANTHER" id="PTHR37314:SF4">
    <property type="entry name" value="UPF0700 TRANSMEMBRANE PROTEIN YOAK"/>
    <property type="match status" value="1"/>
</dbReference>
<accession>A0A2W4C4R0</accession>
<gene>
    <name evidence="2" type="ORF">CPY51_30295</name>
</gene>
<sequence>MSSNPLTTPAAHISFLGARTTLLFAGLATALAGFLDAVGYAQLDHLYVSFMSGNSTHLGMTLAVGEWGQMIHAGYIIGIFVLGSFVGTVIFDAARKPLIALLVGEAVLCSIAIGLAIRGFPTAALTLTALMMGMQNVMHQNISGTDAGKGFITGSLFGLGQSLAHALRKPGEFAHAFVHGTSWLSFIFGVICGTLCFTHWGVVSSLVIAFFGLILMILISLKLTI</sequence>
<protein>
    <submittedName>
        <fullName evidence="2">DUF1275 family protein</fullName>
    </submittedName>
</protein>
<reference evidence="2 3" key="1">
    <citation type="journal article" date="2018" name="Sci. Rep.">
        <title>Rhizobium tumorigenes sp. nov., a novel plant tumorigenic bacterium isolated from cane gall tumors on thornless blackberry.</title>
        <authorList>
            <person name="Kuzmanovi N."/>
            <person name="Smalla K."/>
            <person name="Gronow S."/>
            <person name="PuBawska J."/>
        </authorList>
    </citation>
    <scope>NUCLEOTIDE SEQUENCE [LARGE SCALE GENOMIC DNA]</scope>
    <source>
        <strain evidence="2 3">CCBAU 85046</strain>
    </source>
</reference>
<dbReference type="RefSeq" id="WP_111164081.1">
    <property type="nucleotide sequence ID" value="NZ_PCDP01000076.1"/>
</dbReference>
<evidence type="ECO:0000313" key="3">
    <source>
        <dbReference type="Proteomes" id="UP000248925"/>
    </source>
</evidence>
<dbReference type="EMBL" id="PCDP01000076">
    <property type="protein sequence ID" value="PZM08041.1"/>
    <property type="molecule type" value="Genomic_DNA"/>
</dbReference>
<dbReference type="Pfam" id="PF06912">
    <property type="entry name" value="DUF1275"/>
    <property type="match status" value="1"/>
</dbReference>
<feature type="transmembrane region" description="Helical" evidence="1">
    <location>
        <begin position="70"/>
        <end position="91"/>
    </location>
</feature>
<dbReference type="AlphaFoldDB" id="A0A2W4C4R0"/>